<organism evidence="2 3">
    <name type="scientific">Paenibacillus antri</name>
    <dbReference type="NCBI Taxonomy" id="2582848"/>
    <lineage>
        <taxon>Bacteria</taxon>
        <taxon>Bacillati</taxon>
        <taxon>Bacillota</taxon>
        <taxon>Bacilli</taxon>
        <taxon>Bacillales</taxon>
        <taxon>Paenibacillaceae</taxon>
        <taxon>Paenibacillus</taxon>
    </lineage>
</organism>
<reference evidence="2 3" key="1">
    <citation type="submission" date="2019-05" db="EMBL/GenBank/DDBJ databases">
        <authorList>
            <person name="Narsing Rao M.P."/>
            <person name="Li W.J."/>
        </authorList>
    </citation>
    <scope>NUCLEOTIDE SEQUENCE [LARGE SCALE GENOMIC DNA]</scope>
    <source>
        <strain evidence="2 3">SYSU_K30003</strain>
    </source>
</reference>
<evidence type="ECO:0000313" key="3">
    <source>
        <dbReference type="Proteomes" id="UP000309676"/>
    </source>
</evidence>
<proteinExistence type="predicted"/>
<dbReference type="Pfam" id="PF12728">
    <property type="entry name" value="HTH_17"/>
    <property type="match status" value="1"/>
</dbReference>
<keyword evidence="3" id="KW-1185">Reference proteome</keyword>
<protein>
    <submittedName>
        <fullName evidence="2">Helix-turn-helix domain-containing protein</fullName>
    </submittedName>
</protein>
<dbReference type="EMBL" id="VCIW01000002">
    <property type="protein sequence ID" value="TLS53383.1"/>
    <property type="molecule type" value="Genomic_DNA"/>
</dbReference>
<dbReference type="RefSeq" id="WP_138192625.1">
    <property type="nucleotide sequence ID" value="NZ_VCIW01000002.1"/>
</dbReference>
<sequence>MSTNDPKSILEGYPPVLDVNHVREIFRIGRDSAYRLMKSGEFRVIQAGKQLRVARSVLEEYLTREE</sequence>
<name>A0A5R9GKA4_9BACL</name>
<accession>A0A5R9GKA4</accession>
<dbReference type="Proteomes" id="UP000309676">
    <property type="component" value="Unassembled WGS sequence"/>
</dbReference>
<evidence type="ECO:0000313" key="2">
    <source>
        <dbReference type="EMBL" id="TLS53383.1"/>
    </source>
</evidence>
<comment type="caution">
    <text evidence="2">The sequence shown here is derived from an EMBL/GenBank/DDBJ whole genome shotgun (WGS) entry which is preliminary data.</text>
</comment>
<feature type="domain" description="Helix-turn-helix" evidence="1">
    <location>
        <begin position="16"/>
        <end position="64"/>
    </location>
</feature>
<gene>
    <name evidence="2" type="ORF">FE782_03685</name>
</gene>
<dbReference type="AlphaFoldDB" id="A0A5R9GKA4"/>
<dbReference type="OrthoDB" id="122388at2"/>
<dbReference type="InterPro" id="IPR041657">
    <property type="entry name" value="HTH_17"/>
</dbReference>
<evidence type="ECO:0000259" key="1">
    <source>
        <dbReference type="Pfam" id="PF12728"/>
    </source>
</evidence>